<dbReference type="KEGG" id="eri:EEI45_02105"/>
<keyword evidence="1" id="KW-0812">Transmembrane</keyword>
<feature type="transmembrane region" description="Helical" evidence="1">
    <location>
        <begin position="74"/>
        <end position="91"/>
    </location>
</feature>
<accession>A0A3S5HK43</accession>
<reference evidence="2 3" key="1">
    <citation type="journal article" date="2020" name="Int. J. Syst. Evol. Microbiol.">
        <title>Description of Erysipelothrix piscisicarius sp. nov., an emergent fish pathogen, and assessment of virulence using a tiger barb (Puntigrus tetrazona) infection model.</title>
        <authorList>
            <person name="Pomaranski E.K."/>
            <person name="Griffin M.J."/>
            <person name="Camus A.C."/>
            <person name="Armwood A.R."/>
            <person name="Shelley J."/>
            <person name="Waldbieser G.C."/>
            <person name="LaFrentz B.R."/>
            <person name="Garcia J.C."/>
            <person name="Yanong R."/>
            <person name="Soto E."/>
        </authorList>
    </citation>
    <scope>NUCLEOTIDE SEQUENCE [LARGE SCALE GENOMIC DNA]</scope>
    <source>
        <strain evidence="2 3">15TAL0474</strain>
    </source>
</reference>
<feature type="transmembrane region" description="Helical" evidence="1">
    <location>
        <begin position="97"/>
        <end position="116"/>
    </location>
</feature>
<proteinExistence type="predicted"/>
<dbReference type="Proteomes" id="UP000278804">
    <property type="component" value="Chromosome"/>
</dbReference>
<keyword evidence="3" id="KW-1185">Reference proteome</keyword>
<gene>
    <name evidence="2" type="ORF">EEI45_02105</name>
</gene>
<dbReference type="AlphaFoldDB" id="A0A3S5HK43"/>
<feature type="transmembrane region" description="Helical" evidence="1">
    <location>
        <begin position="7"/>
        <end position="27"/>
    </location>
</feature>
<evidence type="ECO:0000313" key="2">
    <source>
        <dbReference type="EMBL" id="AZK43744.1"/>
    </source>
</evidence>
<dbReference type="RefSeq" id="WP_125163960.1">
    <property type="nucleotide sequence ID" value="NZ_CP034234.1"/>
</dbReference>
<evidence type="ECO:0000313" key="3">
    <source>
        <dbReference type="Proteomes" id="UP000278804"/>
    </source>
</evidence>
<organism evidence="2 3">
    <name type="scientific">Erysipelothrix piscisicarius</name>
    <dbReference type="NCBI Taxonomy" id="2485784"/>
    <lineage>
        <taxon>Bacteria</taxon>
        <taxon>Bacillati</taxon>
        <taxon>Bacillota</taxon>
        <taxon>Erysipelotrichia</taxon>
        <taxon>Erysipelotrichales</taxon>
        <taxon>Erysipelotrichaceae</taxon>
        <taxon>Erysipelothrix</taxon>
    </lineage>
</organism>
<keyword evidence="1" id="KW-0472">Membrane</keyword>
<evidence type="ECO:0000256" key="1">
    <source>
        <dbReference type="SAM" id="Phobius"/>
    </source>
</evidence>
<sequence length="126" mass="14486">MKKNKESLSLYAPIYIIIAIGLGWLVFSRTGNFFFITTYLLDIAIIMSGVGVYKYNRESLSHFETPVLSKEVRFLGVFLLCLFGISIFLFLTHRLELAYLITVSMLVAVGTLDFTLKYKELRNRTK</sequence>
<feature type="transmembrane region" description="Helical" evidence="1">
    <location>
        <begin position="33"/>
        <end position="53"/>
    </location>
</feature>
<protein>
    <submittedName>
        <fullName evidence="2">Uncharacterized protein</fullName>
    </submittedName>
</protein>
<dbReference type="EMBL" id="CP034234">
    <property type="protein sequence ID" value="AZK43744.1"/>
    <property type="molecule type" value="Genomic_DNA"/>
</dbReference>
<name>A0A3S5HK43_9FIRM</name>
<keyword evidence="1" id="KW-1133">Transmembrane helix</keyword>